<proteinExistence type="predicted"/>
<evidence type="ECO:0000313" key="3">
    <source>
        <dbReference type="Proteomes" id="UP000042997"/>
    </source>
</evidence>
<evidence type="ECO:0000313" key="2">
    <source>
        <dbReference type="EMBL" id="CDZ87205.1"/>
    </source>
</evidence>
<sequence length="172" mass="18329">MAGVPRGGGTQYRMEVLAQSEAGAEHGAVAPTRARSGGEGDACTVHPAQSTQEGSAGCVTSGQHRTAEDPGQVPWVRVADKWQRQQIAPSGLRAAIFLAECGHRSQWRVPGRRGRPGRPPAGVLLSTSARVISGDLDPPHGVRIDHRRPNHDATGRLLRIPITTRRASAPHR</sequence>
<feature type="region of interest" description="Disordered" evidence="1">
    <location>
        <begin position="22"/>
        <end position="70"/>
    </location>
</feature>
<protein>
    <submittedName>
        <fullName evidence="2">Uncharacterized protein</fullName>
    </submittedName>
</protein>
<dbReference type="Proteomes" id="UP000042997">
    <property type="component" value="Unassembled WGS sequence"/>
</dbReference>
<dbReference type="AlphaFoldDB" id="A0A098BG54"/>
<evidence type="ECO:0000256" key="1">
    <source>
        <dbReference type="SAM" id="MobiDB-lite"/>
    </source>
</evidence>
<name>A0A098BG54_9NOCA</name>
<accession>A0A098BG54</accession>
<reference evidence="2 3" key="1">
    <citation type="journal article" date="2014" name="Genome Announc.">
        <title>Draft Genome Sequence of Propane- and Butane-Oxidizing Actinobacterium Rhodococcus ruber IEGM 231.</title>
        <authorList>
            <person name="Ivshina I.B."/>
            <person name="Kuyukina M.S."/>
            <person name="Krivoruchko A.V."/>
            <person name="Barbe V."/>
            <person name="Fischer C."/>
        </authorList>
    </citation>
    <scope>NUCLEOTIDE SEQUENCE [LARGE SCALE GENOMIC DNA]</scope>
</reference>
<feature type="compositionally biased region" description="Polar residues" evidence="1">
    <location>
        <begin position="47"/>
        <end position="64"/>
    </location>
</feature>
<dbReference type="EMBL" id="CCSD01000032">
    <property type="protein sequence ID" value="CDZ87205.1"/>
    <property type="molecule type" value="Genomic_DNA"/>
</dbReference>
<organism evidence="2 3">
    <name type="scientific">Rhodococcus ruber</name>
    <dbReference type="NCBI Taxonomy" id="1830"/>
    <lineage>
        <taxon>Bacteria</taxon>
        <taxon>Bacillati</taxon>
        <taxon>Actinomycetota</taxon>
        <taxon>Actinomycetes</taxon>
        <taxon>Mycobacteriales</taxon>
        <taxon>Nocardiaceae</taxon>
        <taxon>Rhodococcus</taxon>
    </lineage>
</organism>
<gene>
    <name evidence="2" type="ORF">RHRU231_230033</name>
</gene>